<feature type="signal peptide" evidence="1">
    <location>
        <begin position="1"/>
        <end position="23"/>
    </location>
</feature>
<gene>
    <name evidence="2" type="ORF">QE152_g19717</name>
</gene>
<keyword evidence="3" id="KW-1185">Reference proteome</keyword>
<reference evidence="2 3" key="1">
    <citation type="journal article" date="2024" name="BMC Genomics">
        <title>De novo assembly and annotation of Popillia japonica's genome with initial clues to its potential as an invasive pest.</title>
        <authorList>
            <person name="Cucini C."/>
            <person name="Boschi S."/>
            <person name="Funari R."/>
            <person name="Cardaioli E."/>
            <person name="Iannotti N."/>
            <person name="Marturano G."/>
            <person name="Paoli F."/>
            <person name="Bruttini M."/>
            <person name="Carapelli A."/>
            <person name="Frati F."/>
            <person name="Nardi F."/>
        </authorList>
    </citation>
    <scope>NUCLEOTIDE SEQUENCE [LARGE SCALE GENOMIC DNA]</scope>
    <source>
        <strain evidence="2">DMR45628</strain>
    </source>
</reference>
<accession>A0AAW1KQ01</accession>
<organism evidence="2 3">
    <name type="scientific">Popillia japonica</name>
    <name type="common">Japanese beetle</name>
    <dbReference type="NCBI Taxonomy" id="7064"/>
    <lineage>
        <taxon>Eukaryota</taxon>
        <taxon>Metazoa</taxon>
        <taxon>Ecdysozoa</taxon>
        <taxon>Arthropoda</taxon>
        <taxon>Hexapoda</taxon>
        <taxon>Insecta</taxon>
        <taxon>Pterygota</taxon>
        <taxon>Neoptera</taxon>
        <taxon>Endopterygota</taxon>
        <taxon>Coleoptera</taxon>
        <taxon>Polyphaga</taxon>
        <taxon>Scarabaeiformia</taxon>
        <taxon>Scarabaeidae</taxon>
        <taxon>Rutelinae</taxon>
        <taxon>Popillia</taxon>
    </lineage>
</organism>
<keyword evidence="1" id="KW-0732">Signal</keyword>
<evidence type="ECO:0000256" key="1">
    <source>
        <dbReference type="SAM" id="SignalP"/>
    </source>
</evidence>
<evidence type="ECO:0000313" key="3">
    <source>
        <dbReference type="Proteomes" id="UP001458880"/>
    </source>
</evidence>
<sequence length="105" mass="12228">MWGYQFLRQLWFIFVIVPNNSHSEFTFPEPQPVLRRHVYLDCIQWTSTTKASALSLTLTPREIRDVGWRLTSIRAGSRLKSLLVTSQDRSPSQKSVTIYVMVDIN</sequence>
<evidence type="ECO:0000313" key="2">
    <source>
        <dbReference type="EMBL" id="KAK9722316.1"/>
    </source>
</evidence>
<feature type="chain" id="PRO_5043688052" evidence="1">
    <location>
        <begin position="24"/>
        <end position="105"/>
    </location>
</feature>
<name>A0AAW1KQ01_POPJA</name>
<dbReference type="Proteomes" id="UP001458880">
    <property type="component" value="Unassembled WGS sequence"/>
</dbReference>
<proteinExistence type="predicted"/>
<dbReference type="EMBL" id="JASPKY010000189">
    <property type="protein sequence ID" value="KAK9722316.1"/>
    <property type="molecule type" value="Genomic_DNA"/>
</dbReference>
<dbReference type="AlphaFoldDB" id="A0AAW1KQ01"/>
<comment type="caution">
    <text evidence="2">The sequence shown here is derived from an EMBL/GenBank/DDBJ whole genome shotgun (WGS) entry which is preliminary data.</text>
</comment>
<protein>
    <submittedName>
        <fullName evidence="2">Uncharacterized protein</fullName>
    </submittedName>
</protein>